<dbReference type="Pfam" id="PF13677">
    <property type="entry name" value="MotB_plug"/>
    <property type="match status" value="1"/>
</dbReference>
<dbReference type="InterPro" id="IPR006665">
    <property type="entry name" value="OmpA-like"/>
</dbReference>
<gene>
    <name evidence="9" type="ORF">H9873_07330</name>
</gene>
<dbReference type="CDD" id="cd07185">
    <property type="entry name" value="OmpA_C-like"/>
    <property type="match status" value="1"/>
</dbReference>
<dbReference type="PANTHER" id="PTHR30329">
    <property type="entry name" value="STATOR ELEMENT OF FLAGELLAR MOTOR COMPLEX"/>
    <property type="match status" value="1"/>
</dbReference>
<keyword evidence="9" id="KW-0966">Cell projection</keyword>
<evidence type="ECO:0000256" key="4">
    <source>
        <dbReference type="ARBA" id="ARBA00022692"/>
    </source>
</evidence>
<dbReference type="PANTHER" id="PTHR30329:SF21">
    <property type="entry name" value="LIPOPROTEIN YIAD-RELATED"/>
    <property type="match status" value="1"/>
</dbReference>
<organism evidence="9 10">
    <name type="scientific">Candidatus Dorea gallistercoris</name>
    <dbReference type="NCBI Taxonomy" id="2838542"/>
    <lineage>
        <taxon>Bacteria</taxon>
        <taxon>Bacillati</taxon>
        <taxon>Bacillota</taxon>
        <taxon>Clostridia</taxon>
        <taxon>Lachnospirales</taxon>
        <taxon>Lachnospiraceae</taxon>
        <taxon>Dorea</taxon>
    </lineage>
</organism>
<sequence>MKKPKNRASGGSWMDTYGDMVTLLLCFFVLLYAISSVDQNKWQNFVASVNPEAREELEQQQAAEAAEEASESEAFQQMYENLNSEFEALGIDANVDVVQGDGYNFISFSDEVFFAGDSYEIQENGQLVLDGFCRAIAPAAEEISEIEVLGHTTELPGRYSVENDRRLSVDRAAEVTIYIQQKNLIDPARLVSMGFGQYRPIADINTEDGRSRNRRVEILITDSQAVKQSLTDYYLEVYGPEVAAMQPDAGQATQEE</sequence>
<keyword evidence="9" id="KW-0969">Cilium</keyword>
<name>A0A9D1RAV1_9FIRM</name>
<proteinExistence type="inferred from homology"/>
<reference evidence="9" key="2">
    <citation type="submission" date="2021-04" db="EMBL/GenBank/DDBJ databases">
        <authorList>
            <person name="Gilroy R."/>
        </authorList>
    </citation>
    <scope>NUCLEOTIDE SEQUENCE</scope>
    <source>
        <strain evidence="9">ChiSxjej1B13-11762</strain>
    </source>
</reference>
<evidence type="ECO:0000259" key="8">
    <source>
        <dbReference type="PROSITE" id="PS51123"/>
    </source>
</evidence>
<dbReference type="InterPro" id="IPR025713">
    <property type="entry name" value="MotB-like_N_dom"/>
</dbReference>
<dbReference type="Gene3D" id="3.30.1330.60">
    <property type="entry name" value="OmpA-like domain"/>
    <property type="match status" value="1"/>
</dbReference>
<evidence type="ECO:0000256" key="7">
    <source>
        <dbReference type="PROSITE-ProRule" id="PRU00473"/>
    </source>
</evidence>
<protein>
    <submittedName>
        <fullName evidence="9">Flagellar motor protein MotB</fullName>
    </submittedName>
</protein>
<evidence type="ECO:0000256" key="3">
    <source>
        <dbReference type="ARBA" id="ARBA00022475"/>
    </source>
</evidence>
<evidence type="ECO:0000256" key="5">
    <source>
        <dbReference type="ARBA" id="ARBA00022989"/>
    </source>
</evidence>
<feature type="domain" description="OmpA-like" evidence="8">
    <location>
        <begin position="101"/>
        <end position="224"/>
    </location>
</feature>
<dbReference type="Proteomes" id="UP000824263">
    <property type="component" value="Unassembled WGS sequence"/>
</dbReference>
<evidence type="ECO:0000313" key="9">
    <source>
        <dbReference type="EMBL" id="HIW84115.1"/>
    </source>
</evidence>
<reference evidence="9" key="1">
    <citation type="journal article" date="2021" name="PeerJ">
        <title>Extensive microbial diversity within the chicken gut microbiome revealed by metagenomics and culture.</title>
        <authorList>
            <person name="Gilroy R."/>
            <person name="Ravi A."/>
            <person name="Getino M."/>
            <person name="Pursley I."/>
            <person name="Horton D.L."/>
            <person name="Alikhan N.F."/>
            <person name="Baker D."/>
            <person name="Gharbi K."/>
            <person name="Hall N."/>
            <person name="Watson M."/>
            <person name="Adriaenssens E.M."/>
            <person name="Foster-Nyarko E."/>
            <person name="Jarju S."/>
            <person name="Secka A."/>
            <person name="Antonio M."/>
            <person name="Oren A."/>
            <person name="Chaudhuri R.R."/>
            <person name="La Ragione R."/>
            <person name="Hildebrand F."/>
            <person name="Pallen M.J."/>
        </authorList>
    </citation>
    <scope>NUCLEOTIDE SEQUENCE</scope>
    <source>
        <strain evidence="9">ChiSxjej1B13-11762</strain>
    </source>
</reference>
<keyword evidence="9" id="KW-0282">Flagellum</keyword>
<dbReference type="GO" id="GO:0005886">
    <property type="term" value="C:plasma membrane"/>
    <property type="evidence" value="ECO:0007669"/>
    <property type="project" value="UniProtKB-SubCell"/>
</dbReference>
<accession>A0A9D1RAV1</accession>
<keyword evidence="4" id="KW-0812">Transmembrane</keyword>
<evidence type="ECO:0000256" key="2">
    <source>
        <dbReference type="ARBA" id="ARBA00008914"/>
    </source>
</evidence>
<comment type="similarity">
    <text evidence="2">Belongs to the MotB family.</text>
</comment>
<keyword evidence="6 7" id="KW-0472">Membrane</keyword>
<dbReference type="InterPro" id="IPR050330">
    <property type="entry name" value="Bact_OuterMem_StrucFunc"/>
</dbReference>
<comment type="caution">
    <text evidence="9">The sequence shown here is derived from an EMBL/GenBank/DDBJ whole genome shotgun (WGS) entry which is preliminary data.</text>
</comment>
<dbReference type="AlphaFoldDB" id="A0A9D1RAV1"/>
<dbReference type="Pfam" id="PF00691">
    <property type="entry name" value="OmpA"/>
    <property type="match status" value="1"/>
</dbReference>
<dbReference type="PROSITE" id="PS51123">
    <property type="entry name" value="OMPA_2"/>
    <property type="match status" value="1"/>
</dbReference>
<keyword evidence="5" id="KW-1133">Transmembrane helix</keyword>
<keyword evidence="3" id="KW-1003">Cell membrane</keyword>
<dbReference type="EMBL" id="DXGF01000133">
    <property type="protein sequence ID" value="HIW84115.1"/>
    <property type="molecule type" value="Genomic_DNA"/>
</dbReference>
<comment type="subcellular location">
    <subcellularLocation>
        <location evidence="1">Cell membrane</location>
        <topology evidence="1">Single-pass membrane protein</topology>
    </subcellularLocation>
</comment>
<evidence type="ECO:0000313" key="10">
    <source>
        <dbReference type="Proteomes" id="UP000824263"/>
    </source>
</evidence>
<evidence type="ECO:0000256" key="6">
    <source>
        <dbReference type="ARBA" id="ARBA00023136"/>
    </source>
</evidence>
<evidence type="ECO:0000256" key="1">
    <source>
        <dbReference type="ARBA" id="ARBA00004162"/>
    </source>
</evidence>
<dbReference type="SUPFAM" id="SSF103088">
    <property type="entry name" value="OmpA-like"/>
    <property type="match status" value="1"/>
</dbReference>
<dbReference type="InterPro" id="IPR036737">
    <property type="entry name" value="OmpA-like_sf"/>
</dbReference>